<dbReference type="PROSITE" id="PS50987">
    <property type="entry name" value="HTH_ARSR_2"/>
    <property type="match status" value="1"/>
</dbReference>
<evidence type="ECO:0000256" key="2">
    <source>
        <dbReference type="ARBA" id="ARBA00023125"/>
    </source>
</evidence>
<dbReference type="PRINTS" id="PR00778">
    <property type="entry name" value="HTHARSR"/>
</dbReference>
<dbReference type="InterPro" id="IPR036390">
    <property type="entry name" value="WH_DNA-bd_sf"/>
</dbReference>
<reference evidence="5 6" key="1">
    <citation type="journal article" date="2009" name="Stand. Genomic Sci.">
        <title>Complete genome sequence of Rhodothermus marinus type strain (R-10).</title>
        <authorList>
            <person name="Nolan M."/>
            <person name="Tindall B.J."/>
            <person name="Pomrenke H."/>
            <person name="Lapidus A."/>
            <person name="Copeland A."/>
            <person name="Glavina Del Rio T."/>
            <person name="Lucas S."/>
            <person name="Chen F."/>
            <person name="Tice H."/>
            <person name="Cheng J.F."/>
            <person name="Saunders E."/>
            <person name="Han C."/>
            <person name="Bruce D."/>
            <person name="Goodwin L."/>
            <person name="Chain P."/>
            <person name="Pitluck S."/>
            <person name="Ovchinikova G."/>
            <person name="Pati A."/>
            <person name="Ivanova N."/>
            <person name="Mavromatis K."/>
            <person name="Chen A."/>
            <person name="Palaniappan K."/>
            <person name="Land M."/>
            <person name="Hauser L."/>
            <person name="Chang Y.J."/>
            <person name="Jeffries C.D."/>
            <person name="Brettin T."/>
            <person name="Goker M."/>
            <person name="Bristow J."/>
            <person name="Eisen J.A."/>
            <person name="Markowitz V."/>
            <person name="Hugenholtz P."/>
            <person name="Kyrpides N.C."/>
            <person name="Klenk H.P."/>
            <person name="Detter J.C."/>
        </authorList>
    </citation>
    <scope>NUCLEOTIDE SEQUENCE [LARGE SCALE GENOMIC DNA]</scope>
    <source>
        <strain evidence="6">ATCC 43812 / DSM 4252 / R-10</strain>
    </source>
</reference>
<evidence type="ECO:0000256" key="1">
    <source>
        <dbReference type="ARBA" id="ARBA00023015"/>
    </source>
</evidence>
<evidence type="ECO:0000313" key="6">
    <source>
        <dbReference type="Proteomes" id="UP000002221"/>
    </source>
</evidence>
<keyword evidence="6" id="KW-1185">Reference proteome</keyword>
<dbReference type="AlphaFoldDB" id="D0MIH1"/>
<evidence type="ECO:0000313" key="5">
    <source>
        <dbReference type="EMBL" id="ACY48279.1"/>
    </source>
</evidence>
<evidence type="ECO:0000256" key="3">
    <source>
        <dbReference type="ARBA" id="ARBA00023163"/>
    </source>
</evidence>
<proteinExistence type="predicted"/>
<dbReference type="InterPro" id="IPR001845">
    <property type="entry name" value="HTH_ArsR_DNA-bd_dom"/>
</dbReference>
<dbReference type="SUPFAM" id="SSF46785">
    <property type="entry name" value="Winged helix' DNA-binding domain"/>
    <property type="match status" value="1"/>
</dbReference>
<dbReference type="SMART" id="SM00418">
    <property type="entry name" value="HTH_ARSR"/>
    <property type="match status" value="1"/>
</dbReference>
<keyword evidence="2" id="KW-0238">DNA-binding</keyword>
<gene>
    <name evidence="5" type="ordered locus">Rmar_1390</name>
</gene>
<dbReference type="InterPro" id="IPR051081">
    <property type="entry name" value="HTH_MetalResp_TranReg"/>
</dbReference>
<dbReference type="Proteomes" id="UP000002221">
    <property type="component" value="Chromosome"/>
</dbReference>
<feature type="domain" description="HTH arsR-type" evidence="4">
    <location>
        <begin position="29"/>
        <end position="125"/>
    </location>
</feature>
<dbReference type="Gene3D" id="1.10.10.10">
    <property type="entry name" value="Winged helix-like DNA-binding domain superfamily/Winged helix DNA-binding domain"/>
    <property type="match status" value="1"/>
</dbReference>
<dbReference type="eggNOG" id="COG0640">
    <property type="taxonomic scope" value="Bacteria"/>
</dbReference>
<dbReference type="PROSITE" id="PS00846">
    <property type="entry name" value="HTH_ARSR_1"/>
    <property type="match status" value="1"/>
</dbReference>
<dbReference type="GO" id="GO:0003677">
    <property type="term" value="F:DNA binding"/>
    <property type="evidence" value="ECO:0007669"/>
    <property type="project" value="UniProtKB-KW"/>
</dbReference>
<keyword evidence="3" id="KW-0804">Transcription</keyword>
<keyword evidence="1" id="KW-0805">Transcription regulation</keyword>
<dbReference type="OrthoDB" id="9794330at2"/>
<dbReference type="EMBL" id="CP001807">
    <property type="protein sequence ID" value="ACY48279.1"/>
    <property type="molecule type" value="Genomic_DNA"/>
</dbReference>
<dbReference type="STRING" id="518766.Rmar_1390"/>
<dbReference type="InterPro" id="IPR036388">
    <property type="entry name" value="WH-like_DNA-bd_sf"/>
</dbReference>
<dbReference type="GO" id="GO:0003700">
    <property type="term" value="F:DNA-binding transcription factor activity"/>
    <property type="evidence" value="ECO:0007669"/>
    <property type="project" value="InterPro"/>
</dbReference>
<dbReference type="RefSeq" id="WP_012843890.1">
    <property type="nucleotide sequence ID" value="NC_013501.1"/>
</dbReference>
<organism evidence="5 6">
    <name type="scientific">Rhodothermus marinus (strain ATCC 43812 / DSM 4252 / R-10)</name>
    <name type="common">Rhodothermus obamensis</name>
    <dbReference type="NCBI Taxonomy" id="518766"/>
    <lineage>
        <taxon>Bacteria</taxon>
        <taxon>Pseudomonadati</taxon>
        <taxon>Rhodothermota</taxon>
        <taxon>Rhodothermia</taxon>
        <taxon>Rhodothermales</taxon>
        <taxon>Rhodothermaceae</taxon>
        <taxon>Rhodothermus</taxon>
    </lineage>
</organism>
<dbReference type="KEGG" id="rmr:Rmar_1390"/>
<protein>
    <submittedName>
        <fullName evidence="5">Transcriptional regulator, ArsR family</fullName>
    </submittedName>
</protein>
<dbReference type="HOGENOM" id="CLU_097806_7_3_10"/>
<dbReference type="CDD" id="cd00090">
    <property type="entry name" value="HTH_ARSR"/>
    <property type="match status" value="1"/>
</dbReference>
<dbReference type="PANTHER" id="PTHR33154">
    <property type="entry name" value="TRANSCRIPTIONAL REGULATOR, ARSR FAMILY"/>
    <property type="match status" value="1"/>
</dbReference>
<dbReference type="InterPro" id="IPR018334">
    <property type="entry name" value="ArsR_HTH"/>
</dbReference>
<name>D0MIH1_RHOM4</name>
<dbReference type="NCBIfam" id="NF033788">
    <property type="entry name" value="HTH_metalloreg"/>
    <property type="match status" value="1"/>
</dbReference>
<dbReference type="PANTHER" id="PTHR33154:SF18">
    <property type="entry name" value="ARSENICAL RESISTANCE OPERON REPRESSOR"/>
    <property type="match status" value="1"/>
</dbReference>
<accession>D0MIH1</accession>
<dbReference type="Pfam" id="PF01022">
    <property type="entry name" value="HTH_5"/>
    <property type="match status" value="1"/>
</dbReference>
<sequence length="137" mass="15817">MKRREVTDRTCVRVAVDPEKLARLREEALGNDHLVALAAFMQAAGNETRLRMLYVLHRAGELCVCDLADIFEISQPAVSRHLKILREKALVEARREAQTIYYRVCTANPFARLLVRLFDELELDRIQLNLNLKEEAQ</sequence>
<dbReference type="InterPro" id="IPR011991">
    <property type="entry name" value="ArsR-like_HTH"/>
</dbReference>
<evidence type="ECO:0000259" key="4">
    <source>
        <dbReference type="PROSITE" id="PS50987"/>
    </source>
</evidence>